<dbReference type="InterPro" id="IPR023796">
    <property type="entry name" value="Serpin_dom"/>
</dbReference>
<sequence length="162" mass="17797">MRRTAVLPYAFIGASNTDIVVLPFDDGALSMVVFSQRTPSNPFLLTPETLSTLSRSLSDALVTVHLPKFELSSSLDLTTRMNEVFSQCNETSRVEFSHVHQSACIAVSEGEEPRLSVDHSFRHSDKSVTVTFDRPFSIVVCERDSGLVLYLGKVASLNATVT</sequence>
<dbReference type="Gene3D" id="3.30.497.10">
    <property type="entry name" value="Antithrombin, subunit I, domain 2"/>
    <property type="match status" value="1"/>
</dbReference>
<dbReference type="GO" id="GO:0004867">
    <property type="term" value="F:serine-type endopeptidase inhibitor activity"/>
    <property type="evidence" value="ECO:0007669"/>
    <property type="project" value="UniProtKB-KW"/>
</dbReference>
<proteinExistence type="predicted"/>
<dbReference type="VEuPathDB" id="VectorBase:ISCP_038642"/>
<keyword evidence="1" id="KW-0646">Protease inhibitor</keyword>
<dbReference type="VEuPathDB" id="VectorBase:ISCW013840"/>
<evidence type="ECO:0000256" key="2">
    <source>
        <dbReference type="ARBA" id="ARBA00022900"/>
    </source>
</evidence>
<dbReference type="SUPFAM" id="SSF56574">
    <property type="entry name" value="Serpins"/>
    <property type="match status" value="1"/>
</dbReference>
<dbReference type="EMBL" id="DS969292">
    <property type="protein sequence ID" value="EEC19930.1"/>
    <property type="molecule type" value="Genomic_DNA"/>
</dbReference>
<evidence type="ECO:0000313" key="6">
    <source>
        <dbReference type="Proteomes" id="UP000001555"/>
    </source>
</evidence>
<keyword evidence="2" id="KW-0722">Serine protease inhibitor</keyword>
<dbReference type="InterPro" id="IPR036186">
    <property type="entry name" value="Serpin_sf"/>
</dbReference>
<feature type="domain" description="Serpin" evidence="3">
    <location>
        <begin position="1"/>
        <end position="156"/>
    </location>
</feature>
<evidence type="ECO:0000259" key="3">
    <source>
        <dbReference type="Pfam" id="PF00079"/>
    </source>
</evidence>
<dbReference type="OrthoDB" id="671595at2759"/>
<reference evidence="5" key="2">
    <citation type="submission" date="2020-05" db="UniProtKB">
        <authorList>
            <consortium name="EnsemblMetazoa"/>
        </authorList>
    </citation>
    <scope>IDENTIFICATION</scope>
    <source>
        <strain evidence="5">wikel</strain>
    </source>
</reference>
<accession>B7QM58</accession>
<dbReference type="EMBL" id="ABJB011027676">
    <property type="status" value="NOT_ANNOTATED_CDS"/>
    <property type="molecule type" value="Genomic_DNA"/>
</dbReference>
<name>B7QM58_IXOSC</name>
<dbReference type="Gene3D" id="2.30.39.10">
    <property type="entry name" value="Alpha-1-antitrypsin, domain 1"/>
    <property type="match status" value="1"/>
</dbReference>
<evidence type="ECO:0000256" key="1">
    <source>
        <dbReference type="ARBA" id="ARBA00022690"/>
    </source>
</evidence>
<dbReference type="KEGG" id="isc:8043334"/>
<dbReference type="Proteomes" id="UP000001555">
    <property type="component" value="Unassembled WGS sequence"/>
</dbReference>
<dbReference type="EnsemblMetazoa" id="ISCW013840-RA">
    <property type="protein sequence ID" value="ISCW013840-PA"/>
    <property type="gene ID" value="ISCW013840"/>
</dbReference>
<reference evidence="4 6" key="1">
    <citation type="submission" date="2008-03" db="EMBL/GenBank/DDBJ databases">
        <title>Annotation of Ixodes scapularis.</title>
        <authorList>
            <consortium name="Ixodes scapularis Genome Project Consortium"/>
            <person name="Caler E."/>
            <person name="Hannick L.I."/>
            <person name="Bidwell S."/>
            <person name="Joardar V."/>
            <person name="Thiagarajan M."/>
            <person name="Amedeo P."/>
            <person name="Galinsky K.J."/>
            <person name="Schobel S."/>
            <person name="Inman J."/>
            <person name="Hostetler J."/>
            <person name="Miller J."/>
            <person name="Hammond M."/>
            <person name="Megy K."/>
            <person name="Lawson D."/>
            <person name="Kodira C."/>
            <person name="Sutton G."/>
            <person name="Meyer J."/>
            <person name="Hill C.A."/>
            <person name="Birren B."/>
            <person name="Nene V."/>
            <person name="Collins F."/>
            <person name="Alarcon-Chaidez F."/>
            <person name="Wikel S."/>
            <person name="Strausberg R."/>
        </authorList>
    </citation>
    <scope>NUCLEOTIDE SEQUENCE [LARGE SCALE GENOMIC DNA]</scope>
    <source>
        <strain evidence="6">Wikel</strain>
        <strain evidence="4">Wikel colony</strain>
    </source>
</reference>
<protein>
    <submittedName>
        <fullName evidence="4 5">Serpin, putative</fullName>
    </submittedName>
</protein>
<dbReference type="VEuPathDB" id="VectorBase:ISCI013840"/>
<dbReference type="HOGENOM" id="CLU_1637299_0_0_1"/>
<dbReference type="AlphaFoldDB" id="B7QM58"/>
<dbReference type="InterPro" id="IPR042178">
    <property type="entry name" value="Serpin_sf_1"/>
</dbReference>
<keyword evidence="6" id="KW-1185">Reference proteome</keyword>
<dbReference type="Pfam" id="PF00079">
    <property type="entry name" value="Serpin"/>
    <property type="match status" value="1"/>
</dbReference>
<dbReference type="InterPro" id="IPR042185">
    <property type="entry name" value="Serpin_sf_2"/>
</dbReference>
<dbReference type="InParanoid" id="B7QM58"/>
<evidence type="ECO:0000313" key="4">
    <source>
        <dbReference type="EMBL" id="EEC19930.1"/>
    </source>
</evidence>
<dbReference type="PaxDb" id="6945-B7QM58"/>
<gene>
    <name evidence="5" type="primary">8043334</name>
    <name evidence="4" type="ORF">IscW_ISCW013840</name>
</gene>
<evidence type="ECO:0000313" key="5">
    <source>
        <dbReference type="EnsemblMetazoa" id="ISCW013840-PA"/>
    </source>
</evidence>
<organism>
    <name type="scientific">Ixodes scapularis</name>
    <name type="common">Black-legged tick</name>
    <name type="synonym">Deer tick</name>
    <dbReference type="NCBI Taxonomy" id="6945"/>
    <lineage>
        <taxon>Eukaryota</taxon>
        <taxon>Metazoa</taxon>
        <taxon>Ecdysozoa</taxon>
        <taxon>Arthropoda</taxon>
        <taxon>Chelicerata</taxon>
        <taxon>Arachnida</taxon>
        <taxon>Acari</taxon>
        <taxon>Parasitiformes</taxon>
        <taxon>Ixodida</taxon>
        <taxon>Ixodoidea</taxon>
        <taxon>Ixodidae</taxon>
        <taxon>Ixodinae</taxon>
        <taxon>Ixodes</taxon>
    </lineage>
</organism>